<reference evidence="9 10" key="1">
    <citation type="journal article" date="2012" name="Stand. Genomic Sci.">
        <title>Complete genome sequence of the melanogenic marine bacterium Marinomonas mediterranea type strain (MMB-1(T)).</title>
        <authorList>
            <person name="Lucas-Elio P."/>
            <person name="Goodwin L."/>
            <person name="Woyke T."/>
            <person name="Pitluck S."/>
            <person name="Nolan M."/>
            <person name="Kyrpides N.C."/>
            <person name="Detter J.C."/>
            <person name="Copeland A."/>
            <person name="Teshima H."/>
            <person name="Bruce D."/>
            <person name="Detter C."/>
            <person name="Tapia R."/>
            <person name="Han S."/>
            <person name="Land M.L."/>
            <person name="Ivanova N."/>
            <person name="Mikhailova N."/>
            <person name="Johnston A.W."/>
            <person name="Sanchez-Amat A."/>
        </authorList>
    </citation>
    <scope>NUCLEOTIDE SEQUENCE [LARGE SCALE GENOMIC DNA]</scope>
    <source>
        <strain evidence="10">ATCC 700492 / JCM 21426 / NBRC 103028 / MMB-1</strain>
    </source>
</reference>
<evidence type="ECO:0000313" key="9">
    <source>
        <dbReference type="EMBL" id="ADZ91562.1"/>
    </source>
</evidence>
<dbReference type="STRING" id="717774.Marme_2321"/>
<dbReference type="HOGENOM" id="CLU_034652_0_1_6"/>
<feature type="domain" description="Cytochrome c" evidence="8">
    <location>
        <begin position="228"/>
        <end position="389"/>
    </location>
</feature>
<dbReference type="eggNOG" id="COG1858">
    <property type="taxonomic scope" value="Bacteria"/>
</dbReference>
<dbReference type="PROSITE" id="PS51007">
    <property type="entry name" value="CYTC"/>
    <property type="match status" value="2"/>
</dbReference>
<evidence type="ECO:0000256" key="6">
    <source>
        <dbReference type="ARBA" id="ARBA00023004"/>
    </source>
</evidence>
<comment type="subcellular location">
    <subcellularLocation>
        <location evidence="1">Cell envelope</location>
    </subcellularLocation>
</comment>
<accession>F2JU50</accession>
<keyword evidence="10" id="KW-1185">Reference proteome</keyword>
<dbReference type="GO" id="GO:0020037">
    <property type="term" value="F:heme binding"/>
    <property type="evidence" value="ECO:0007669"/>
    <property type="project" value="InterPro"/>
</dbReference>
<keyword evidence="4" id="KW-0732">Signal</keyword>
<dbReference type="PATRIC" id="fig|717774.3.peg.2391"/>
<evidence type="ECO:0000256" key="3">
    <source>
        <dbReference type="ARBA" id="ARBA00022723"/>
    </source>
</evidence>
<protein>
    <submittedName>
        <fullName evidence="9">Cytochrome-c peroxidase</fullName>
        <ecNumber evidence="9">1.11.1.5</ecNumber>
    </submittedName>
</protein>
<gene>
    <name evidence="9" type="ordered locus">Marme_2321</name>
</gene>
<name>F2JU50_MARM1</name>
<evidence type="ECO:0000256" key="7">
    <source>
        <dbReference type="PROSITE-ProRule" id="PRU00433"/>
    </source>
</evidence>
<dbReference type="KEGG" id="mme:Marme_2321"/>
<dbReference type="GO" id="GO:0004130">
    <property type="term" value="F:cytochrome-c peroxidase activity"/>
    <property type="evidence" value="ECO:0007669"/>
    <property type="project" value="UniProtKB-EC"/>
</dbReference>
<evidence type="ECO:0000256" key="1">
    <source>
        <dbReference type="ARBA" id="ARBA00004196"/>
    </source>
</evidence>
<dbReference type="GO" id="GO:0009055">
    <property type="term" value="F:electron transfer activity"/>
    <property type="evidence" value="ECO:0007669"/>
    <property type="project" value="InterPro"/>
</dbReference>
<dbReference type="GO" id="GO:0046872">
    <property type="term" value="F:metal ion binding"/>
    <property type="evidence" value="ECO:0007669"/>
    <property type="project" value="UniProtKB-KW"/>
</dbReference>
<evidence type="ECO:0000256" key="4">
    <source>
        <dbReference type="ARBA" id="ARBA00022729"/>
    </source>
</evidence>
<dbReference type="InterPro" id="IPR036909">
    <property type="entry name" value="Cyt_c-like_dom_sf"/>
</dbReference>
<keyword evidence="6 7" id="KW-0408">Iron</keyword>
<dbReference type="OrthoDB" id="9805202at2"/>
<keyword evidence="9" id="KW-0575">Peroxidase</keyword>
<dbReference type="Gene3D" id="1.10.760.10">
    <property type="entry name" value="Cytochrome c-like domain"/>
    <property type="match status" value="2"/>
</dbReference>
<dbReference type="RefSeq" id="WP_013661467.1">
    <property type="nucleotide sequence ID" value="NC_015276.1"/>
</dbReference>
<keyword evidence="2 7" id="KW-0349">Heme</keyword>
<feature type="domain" description="Cytochrome c" evidence="8">
    <location>
        <begin position="50"/>
        <end position="207"/>
    </location>
</feature>
<sequence precursor="true">MYRLLISSLALSALLVGCGSDVNQVSQTNHKPVKAPPVKRSDLPVPLDDSKALLGSQLFFDTNLSKERNQSCASCHDMGAAFVDHRNLAGDGAVSLGSDEVSQGDRNAPTAGYAAFSPPFHRKANGEYRGGQFLDGRANGLAEQAAGPFLNPLEMALKDETEVMDRIRENPSYLTQLEEIYGKDVLSTDKKAYAALTDSIAYFERTELFMPFDSKYDRSLRGEVKLTPEEELGKTLFFSQQFTNCNACHQLRRSPIHPQETFSNYDYRNIGVPSNPDIVVHNEKGYDIGLLNNPAVTDRKYEGQFKVPSLRNVAVTGPYMHNGVFKDLRTVVLFYDKYNNPKRKINPETGQPWRDPEVAKSIDFKELEKAPALDDRRVDALVAFMKTLTDSRYEHLIDESSKGSL</sequence>
<dbReference type="PROSITE" id="PS51257">
    <property type="entry name" value="PROKAR_LIPOPROTEIN"/>
    <property type="match status" value="1"/>
</dbReference>
<dbReference type="SUPFAM" id="SSF46626">
    <property type="entry name" value="Cytochrome c"/>
    <property type="match status" value="2"/>
</dbReference>
<dbReference type="Pfam" id="PF03150">
    <property type="entry name" value="CCP_MauG"/>
    <property type="match status" value="1"/>
</dbReference>
<evidence type="ECO:0000256" key="5">
    <source>
        <dbReference type="ARBA" id="ARBA00023002"/>
    </source>
</evidence>
<dbReference type="PANTHER" id="PTHR30600:SF10">
    <property type="entry name" value="BLL6722 PROTEIN"/>
    <property type="match status" value="1"/>
</dbReference>
<keyword evidence="3 7" id="KW-0479">Metal-binding</keyword>
<dbReference type="Proteomes" id="UP000001062">
    <property type="component" value="Chromosome"/>
</dbReference>
<evidence type="ECO:0000256" key="2">
    <source>
        <dbReference type="ARBA" id="ARBA00022617"/>
    </source>
</evidence>
<dbReference type="GO" id="GO:0030313">
    <property type="term" value="C:cell envelope"/>
    <property type="evidence" value="ECO:0007669"/>
    <property type="project" value="UniProtKB-SubCell"/>
</dbReference>
<organism evidence="9 10">
    <name type="scientific">Marinomonas mediterranea (strain ATCC 700492 / JCM 21426 / NBRC 103028 / MMB-1)</name>
    <dbReference type="NCBI Taxonomy" id="717774"/>
    <lineage>
        <taxon>Bacteria</taxon>
        <taxon>Pseudomonadati</taxon>
        <taxon>Pseudomonadota</taxon>
        <taxon>Gammaproteobacteria</taxon>
        <taxon>Oceanospirillales</taxon>
        <taxon>Oceanospirillaceae</taxon>
        <taxon>Marinomonas</taxon>
    </lineage>
</organism>
<dbReference type="EC" id="1.11.1.5" evidence="9"/>
<keyword evidence="5 9" id="KW-0560">Oxidoreductase</keyword>
<dbReference type="EMBL" id="CP002583">
    <property type="protein sequence ID" value="ADZ91562.1"/>
    <property type="molecule type" value="Genomic_DNA"/>
</dbReference>
<dbReference type="InterPro" id="IPR009056">
    <property type="entry name" value="Cyt_c-like_dom"/>
</dbReference>
<dbReference type="PANTHER" id="PTHR30600">
    <property type="entry name" value="CYTOCHROME C PEROXIDASE-RELATED"/>
    <property type="match status" value="1"/>
</dbReference>
<dbReference type="AlphaFoldDB" id="F2JU50"/>
<dbReference type="InterPro" id="IPR051395">
    <property type="entry name" value="Cytochrome_c_Peroxidase/MauG"/>
</dbReference>
<proteinExistence type="predicted"/>
<dbReference type="InterPro" id="IPR004852">
    <property type="entry name" value="Di-haem_cyt_c_peroxidsae"/>
</dbReference>
<evidence type="ECO:0000259" key="8">
    <source>
        <dbReference type="PROSITE" id="PS51007"/>
    </source>
</evidence>
<evidence type="ECO:0000313" key="10">
    <source>
        <dbReference type="Proteomes" id="UP000001062"/>
    </source>
</evidence>